<dbReference type="InterPro" id="IPR008012">
    <property type="entry name" value="Ump1"/>
</dbReference>
<evidence type="ECO:0000256" key="2">
    <source>
        <dbReference type="ARBA" id="ARBA00043974"/>
    </source>
</evidence>
<evidence type="ECO:0000256" key="1">
    <source>
        <dbReference type="ARBA" id="ARBA00023186"/>
    </source>
</evidence>
<dbReference type="Proteomes" id="UP001152607">
    <property type="component" value="Unassembled WGS sequence"/>
</dbReference>
<protein>
    <recommendedName>
        <fullName evidence="6">Proteasome maturation factor UMP1</fullName>
    </recommendedName>
</protein>
<dbReference type="PANTHER" id="PTHR12828:SF3">
    <property type="entry name" value="PROTEASOME MATURATION PROTEIN"/>
    <property type="match status" value="1"/>
</dbReference>
<keyword evidence="1" id="KW-0143">Chaperone</keyword>
<dbReference type="GO" id="GO:0043248">
    <property type="term" value="P:proteasome assembly"/>
    <property type="evidence" value="ECO:0007669"/>
    <property type="project" value="InterPro"/>
</dbReference>
<evidence type="ECO:0000313" key="5">
    <source>
        <dbReference type="Proteomes" id="UP001152607"/>
    </source>
</evidence>
<comment type="caution">
    <text evidence="4">The sequence shown here is derived from an EMBL/GenBank/DDBJ whole genome shotgun (WGS) entry which is preliminary data.</text>
</comment>
<dbReference type="PANTHER" id="PTHR12828">
    <property type="entry name" value="PROTEASOME MATURATION PROTEIN UMP1"/>
    <property type="match status" value="1"/>
</dbReference>
<proteinExistence type="inferred from homology"/>
<feature type="compositionally biased region" description="Polar residues" evidence="3">
    <location>
        <begin position="13"/>
        <end position="22"/>
    </location>
</feature>
<evidence type="ECO:0000313" key="4">
    <source>
        <dbReference type="EMBL" id="CAI6240256.1"/>
    </source>
</evidence>
<name>A0A9W4U370_9PLEO</name>
<sequence length="154" mass="17183">MSLRFVPQKAHPSHTSLETSAPSAPGVHDTLRSRLAETSTPATAAPSKQSVKLQSAHPLEARLVQWRETQDRMKMEMLKRQFGIAEPIRRGMEVKIATAGEWRPAVLGGSSGVHKDILEGRDCEIGWEDVFVGNELREVPGFHAELESKMKMNW</sequence>
<evidence type="ECO:0000256" key="3">
    <source>
        <dbReference type="SAM" id="MobiDB-lite"/>
    </source>
</evidence>
<feature type="region of interest" description="Disordered" evidence="3">
    <location>
        <begin position="1"/>
        <end position="28"/>
    </location>
</feature>
<evidence type="ECO:0008006" key="6">
    <source>
        <dbReference type="Google" id="ProtNLM"/>
    </source>
</evidence>
<gene>
    <name evidence="4" type="ORF">PDIGIT_LOCUS557</name>
</gene>
<dbReference type="OrthoDB" id="15001at2759"/>
<dbReference type="AlphaFoldDB" id="A0A9W4U370"/>
<dbReference type="EMBL" id="CAOQHR010000001">
    <property type="protein sequence ID" value="CAI6240256.1"/>
    <property type="molecule type" value="Genomic_DNA"/>
</dbReference>
<accession>A0A9W4U370</accession>
<dbReference type="GO" id="GO:0005737">
    <property type="term" value="C:cytoplasm"/>
    <property type="evidence" value="ECO:0007669"/>
    <property type="project" value="TreeGrafter"/>
</dbReference>
<keyword evidence="5" id="KW-1185">Reference proteome</keyword>
<dbReference type="GO" id="GO:0005634">
    <property type="term" value="C:nucleus"/>
    <property type="evidence" value="ECO:0007669"/>
    <property type="project" value="TreeGrafter"/>
</dbReference>
<reference evidence="4" key="1">
    <citation type="submission" date="2023-01" db="EMBL/GenBank/DDBJ databases">
        <authorList>
            <person name="Van Ghelder C."/>
            <person name="Rancurel C."/>
        </authorList>
    </citation>
    <scope>NUCLEOTIDE SEQUENCE</scope>
    <source>
        <strain evidence="4">CNCM I-4278</strain>
    </source>
</reference>
<organism evidence="4 5">
    <name type="scientific">Periconia digitata</name>
    <dbReference type="NCBI Taxonomy" id="1303443"/>
    <lineage>
        <taxon>Eukaryota</taxon>
        <taxon>Fungi</taxon>
        <taxon>Dikarya</taxon>
        <taxon>Ascomycota</taxon>
        <taxon>Pezizomycotina</taxon>
        <taxon>Dothideomycetes</taxon>
        <taxon>Pleosporomycetidae</taxon>
        <taxon>Pleosporales</taxon>
        <taxon>Massarineae</taxon>
        <taxon>Periconiaceae</taxon>
        <taxon>Periconia</taxon>
    </lineage>
</organism>
<comment type="similarity">
    <text evidence="2">Belongs to the POMP/UMP1 family.</text>
</comment>
<dbReference type="Pfam" id="PF05348">
    <property type="entry name" value="UMP1"/>
    <property type="match status" value="1"/>
</dbReference>